<evidence type="ECO:0000256" key="1">
    <source>
        <dbReference type="ARBA" id="ARBA00012346"/>
    </source>
</evidence>
<reference evidence="5" key="2">
    <citation type="journal article" date="2023" name="IMA Fungus">
        <title>Comparative genomic study of the Penicillium genus elucidates a diverse pangenome and 15 lateral gene transfer events.</title>
        <authorList>
            <person name="Petersen C."/>
            <person name="Sorensen T."/>
            <person name="Nielsen M.R."/>
            <person name="Sondergaard T.E."/>
            <person name="Sorensen J.L."/>
            <person name="Fitzpatrick D.A."/>
            <person name="Frisvad J.C."/>
            <person name="Nielsen K.L."/>
        </authorList>
    </citation>
    <scope>NUCLEOTIDE SEQUENCE</scope>
    <source>
        <strain evidence="5">IBT 19713</strain>
    </source>
</reference>
<dbReference type="EMBL" id="JAPQKS010000003">
    <property type="protein sequence ID" value="KAJ5239383.1"/>
    <property type="molecule type" value="Genomic_DNA"/>
</dbReference>
<reference evidence="5" key="1">
    <citation type="submission" date="2022-11" db="EMBL/GenBank/DDBJ databases">
        <authorList>
            <person name="Petersen C."/>
        </authorList>
    </citation>
    <scope>NUCLEOTIDE SEQUENCE</scope>
    <source>
        <strain evidence="5">IBT 19713</strain>
    </source>
</reference>
<dbReference type="GO" id="GO:0003839">
    <property type="term" value="F:gamma-glutamylcyclotransferase activity"/>
    <property type="evidence" value="ECO:0007669"/>
    <property type="project" value="UniProtKB-EC"/>
</dbReference>
<dbReference type="InterPro" id="IPR017939">
    <property type="entry name" value="G-Glutamylcylcotransferase"/>
</dbReference>
<evidence type="ECO:0000256" key="4">
    <source>
        <dbReference type="PIRSR" id="PIRSR617939-2"/>
    </source>
</evidence>
<protein>
    <recommendedName>
        <fullName evidence="1">gamma-glutamylcyclotransferase</fullName>
        <ecNumber evidence="1">4.3.2.9</ecNumber>
    </recommendedName>
</protein>
<keyword evidence="6" id="KW-1185">Reference proteome</keyword>
<evidence type="ECO:0000313" key="6">
    <source>
        <dbReference type="Proteomes" id="UP001150941"/>
    </source>
</evidence>
<keyword evidence="2" id="KW-0456">Lyase</keyword>
<dbReference type="RefSeq" id="XP_058332302.1">
    <property type="nucleotide sequence ID" value="XM_058473299.1"/>
</dbReference>
<proteinExistence type="predicted"/>
<comment type="caution">
    <text evidence="5">The sequence shown here is derived from an EMBL/GenBank/DDBJ whole genome shotgun (WGS) entry which is preliminary data.</text>
</comment>
<dbReference type="OrthoDB" id="2017317at2759"/>
<dbReference type="PANTHER" id="PTHR12935:SF0">
    <property type="entry name" value="GAMMA-GLUTAMYLCYCLOTRANSFERASE"/>
    <property type="match status" value="1"/>
</dbReference>
<feature type="binding site" evidence="4">
    <location>
        <position position="311"/>
    </location>
    <ligand>
        <name>substrate</name>
    </ligand>
</feature>
<sequence>MTVDHSPASSTKTPPRGWFSASALWARLPGLSPLGPHEVPVDIDVHAIPKTSIERRQASVAAASSTRIASSLKECTNKSRDIPSSKEESVLYLAYGSNLAAQTFLGMRGIKPLSQISVLVPELHLTFDMPGIPYIEPCFAATALRNPAAPGDFEAESKSESDEDITLVTESELLAEKTGLVESIRESNPDYTGRHWHKPLVGVVYEVTLADYAKIIATEGGGRGYRDTVVDCYPFVDGFKPTDPVPNFPSTEAFKAHTLLSPNTDEKRKKMRIEGKSDPSAVSVRPYNQSVWTIDVPLRPDPEWAQPSARYLNLLRSGAKEHELPFSYQEYLLQLHSFHSTTSRQKVGAVVFGGLWGPVLLSLLKLGRLFAGPDGRMPGWLAAVQNGVQLLMWHAYDYFYKWLFGDGERTINDTQF</sequence>
<dbReference type="Gene3D" id="3.10.490.10">
    <property type="entry name" value="Gamma-glutamyl cyclotransferase-like"/>
    <property type="match status" value="1"/>
</dbReference>
<evidence type="ECO:0000256" key="2">
    <source>
        <dbReference type="ARBA" id="ARBA00023239"/>
    </source>
</evidence>
<dbReference type="GeneID" id="83200602"/>
<name>A0A9W9PA34_9EURO</name>
<gene>
    <name evidence="5" type="ORF">N7468_004002</name>
</gene>
<feature type="active site" description="Proton acceptor" evidence="3">
    <location>
        <position position="219"/>
    </location>
</feature>
<dbReference type="PANTHER" id="PTHR12935">
    <property type="entry name" value="GAMMA-GLUTAMYLCYCLOTRANSFERASE"/>
    <property type="match status" value="1"/>
</dbReference>
<dbReference type="Proteomes" id="UP001150941">
    <property type="component" value="Unassembled WGS sequence"/>
</dbReference>
<accession>A0A9W9PA34</accession>
<evidence type="ECO:0000313" key="5">
    <source>
        <dbReference type="EMBL" id="KAJ5239383.1"/>
    </source>
</evidence>
<dbReference type="EC" id="4.3.2.9" evidence="1"/>
<organism evidence="5 6">
    <name type="scientific">Penicillium chermesinum</name>
    <dbReference type="NCBI Taxonomy" id="63820"/>
    <lineage>
        <taxon>Eukaryota</taxon>
        <taxon>Fungi</taxon>
        <taxon>Dikarya</taxon>
        <taxon>Ascomycota</taxon>
        <taxon>Pezizomycotina</taxon>
        <taxon>Eurotiomycetes</taxon>
        <taxon>Eurotiomycetidae</taxon>
        <taxon>Eurotiales</taxon>
        <taxon>Aspergillaceae</taxon>
        <taxon>Penicillium</taxon>
    </lineage>
</organism>
<evidence type="ECO:0000256" key="3">
    <source>
        <dbReference type="PIRSR" id="PIRSR617939-1"/>
    </source>
</evidence>
<dbReference type="AlphaFoldDB" id="A0A9W9PA34"/>
<feature type="binding site" evidence="4">
    <location>
        <begin position="92"/>
        <end position="97"/>
    </location>
    <ligand>
        <name>substrate</name>
    </ligand>
</feature>